<protein>
    <submittedName>
        <fullName evidence="2">Uncharacterized protein</fullName>
    </submittedName>
</protein>
<sequence length="152" mass="17548">MKKLLFSSMLLASAFAVLGSMNAFRAIGKIDDSKSINQNISTNYSVKYQDCISQEDFPRDFNSMANHPSNSWDWSTMKVDASLKKYSKSMDSTLQSLNSIDAHNFIHQEFLRSKSMLENTDISDIRKYYHCEIMRMCYDSDRFLNHSSPVQL</sequence>
<reference evidence="2 3" key="1">
    <citation type="submission" date="2020-01" db="EMBL/GenBank/DDBJ databases">
        <title>Muricauda sediminis sp.nov. 40Bstr401.</title>
        <authorList>
            <person name="Xue Z."/>
            <person name="Zhu S."/>
            <person name="Ren N."/>
            <person name="Chen T."/>
            <person name="Chen X."/>
            <person name="Chen J."/>
            <person name="Yang J."/>
        </authorList>
    </citation>
    <scope>NUCLEOTIDE SEQUENCE [LARGE SCALE GENOMIC DNA]</scope>
    <source>
        <strain evidence="2 3">40Bstr401</strain>
    </source>
</reference>
<feature type="signal peptide" evidence="1">
    <location>
        <begin position="1"/>
        <end position="25"/>
    </location>
</feature>
<name>A0A6I5L0G0_9FLAO</name>
<dbReference type="RefSeq" id="WP_163635122.1">
    <property type="nucleotide sequence ID" value="NZ_JAAAMI010000004.1"/>
</dbReference>
<dbReference type="EMBL" id="JAAAMI010000004">
    <property type="protein sequence ID" value="NDV43668.1"/>
    <property type="molecule type" value="Genomic_DNA"/>
</dbReference>
<proteinExistence type="predicted"/>
<comment type="caution">
    <text evidence="2">The sequence shown here is derived from an EMBL/GenBank/DDBJ whole genome shotgun (WGS) entry which is preliminary data.</text>
</comment>
<dbReference type="Proteomes" id="UP000468707">
    <property type="component" value="Unassembled WGS sequence"/>
</dbReference>
<organism evidence="2 3">
    <name type="scientific">Flagellimonas sediminis</name>
    <dbReference type="NCBI Taxonomy" id="2696468"/>
    <lineage>
        <taxon>Bacteria</taxon>
        <taxon>Pseudomonadati</taxon>
        <taxon>Bacteroidota</taxon>
        <taxon>Flavobacteriia</taxon>
        <taxon>Flavobacteriales</taxon>
        <taxon>Flavobacteriaceae</taxon>
        <taxon>Flagellimonas</taxon>
    </lineage>
</organism>
<evidence type="ECO:0000256" key="1">
    <source>
        <dbReference type="SAM" id="SignalP"/>
    </source>
</evidence>
<gene>
    <name evidence="2" type="ORF">GTK07_10065</name>
</gene>
<keyword evidence="1" id="KW-0732">Signal</keyword>
<dbReference type="AlphaFoldDB" id="A0A6I5L0G0"/>
<feature type="chain" id="PRO_5026193485" evidence="1">
    <location>
        <begin position="26"/>
        <end position="152"/>
    </location>
</feature>
<keyword evidence="3" id="KW-1185">Reference proteome</keyword>
<evidence type="ECO:0000313" key="2">
    <source>
        <dbReference type="EMBL" id="NDV43668.1"/>
    </source>
</evidence>
<accession>A0A6I5L0G0</accession>
<evidence type="ECO:0000313" key="3">
    <source>
        <dbReference type="Proteomes" id="UP000468707"/>
    </source>
</evidence>